<keyword evidence="1" id="KW-0540">Nuclease</keyword>
<dbReference type="InterPro" id="IPR003615">
    <property type="entry name" value="HNH_nuc"/>
</dbReference>
<keyword evidence="1" id="KW-0255">Endonuclease</keyword>
<protein>
    <submittedName>
        <fullName evidence="1">HNH endonuclease</fullName>
    </submittedName>
</protein>
<evidence type="ECO:0000313" key="1">
    <source>
        <dbReference type="EMBL" id="PFJ36897.1"/>
    </source>
</evidence>
<dbReference type="Proteomes" id="UP000224003">
    <property type="component" value="Unassembled WGS sequence"/>
</dbReference>
<dbReference type="AlphaFoldDB" id="A0A9X6WLA8"/>
<accession>A0A9X6WLA8</accession>
<keyword evidence="1" id="KW-0378">Hydrolase</keyword>
<evidence type="ECO:0000313" key="2">
    <source>
        <dbReference type="Proteomes" id="UP000224003"/>
    </source>
</evidence>
<sequence length="424" mass="50628">MRKIQLSKKAEDLHEQYFRDRMLPQLGHSYSHTPEEISELKGKMNLTLSDLEIQQILFNEHQWLIRYIRKAYKTFAKGNLTNLKRLDQSIQLNCPYIYELIRLEKGKNYSAHLNEIFGYKQFKVKEFFYYIKKKALQNLGLKRYSSRVQEEIVNILSANFPKQKKEIEDYLDPRNLGELHVDTCAKQFRKLKQLNITMDNFKEVDIFQEEWNDYHFVMESGIRVCPYCNRQYITPILSDNGKMRSDIDHFLPKCYYPYFSMSLYNLVPVCKSCNQSLKGDRNFTFTNISPYEEHIGDYFKFKADELTYEISTEVPNDLEAVIQHLDIFKIEALYNYHQNQVEELVKKRIAYPDDYIHDLYKKNKDYFNSELEIKQILVGYIGDVNRMNDEAFLKFRRDLAEQLGFIGECSQERIEGLKKLIRGT</sequence>
<reference evidence="1 2" key="1">
    <citation type="submission" date="2017-09" db="EMBL/GenBank/DDBJ databases">
        <title>Large-scale bioinformatics analysis of Bacillus genomes uncovers conserved roles of natural products in bacterial physiology.</title>
        <authorList>
            <consortium name="Agbiome Team Llc"/>
            <person name="Bleich R.M."/>
            <person name="Grubbs K.J."/>
            <person name="Santa Maria K.C."/>
            <person name="Allen S.E."/>
            <person name="Farag S."/>
            <person name="Shank E.A."/>
            <person name="Bowers A."/>
        </authorList>
    </citation>
    <scope>NUCLEOTIDE SEQUENCE [LARGE SCALE GENOMIC DNA]</scope>
    <source>
        <strain evidence="1 2">AFS085496</strain>
    </source>
</reference>
<organism evidence="1 2">
    <name type="scientific">Bacillus thuringiensis</name>
    <dbReference type="NCBI Taxonomy" id="1428"/>
    <lineage>
        <taxon>Bacteria</taxon>
        <taxon>Bacillati</taxon>
        <taxon>Bacillota</taxon>
        <taxon>Bacilli</taxon>
        <taxon>Bacillales</taxon>
        <taxon>Bacillaceae</taxon>
        <taxon>Bacillus</taxon>
        <taxon>Bacillus cereus group</taxon>
    </lineage>
</organism>
<name>A0A9X6WLA8_BACTU</name>
<comment type="caution">
    <text evidence="1">The sequence shown here is derived from an EMBL/GenBank/DDBJ whole genome shotgun (WGS) entry which is preliminary data.</text>
</comment>
<dbReference type="CDD" id="cd00085">
    <property type="entry name" value="HNHc"/>
    <property type="match status" value="1"/>
</dbReference>
<dbReference type="GO" id="GO:0004519">
    <property type="term" value="F:endonuclease activity"/>
    <property type="evidence" value="ECO:0007669"/>
    <property type="project" value="UniProtKB-KW"/>
</dbReference>
<dbReference type="RefSeq" id="WP_098516386.1">
    <property type="nucleotide sequence ID" value="NZ_NUVX01000036.1"/>
</dbReference>
<dbReference type="Gene3D" id="1.10.30.50">
    <property type="match status" value="1"/>
</dbReference>
<dbReference type="EMBL" id="NUVX01000036">
    <property type="protein sequence ID" value="PFJ36897.1"/>
    <property type="molecule type" value="Genomic_DNA"/>
</dbReference>
<proteinExistence type="predicted"/>
<gene>
    <name evidence="1" type="ORF">COJ15_21440</name>
</gene>